<dbReference type="AlphaFoldDB" id="A0A6J7EKB3"/>
<evidence type="ECO:0000313" key="3">
    <source>
        <dbReference type="EMBL" id="CAB4882148.1"/>
    </source>
</evidence>
<name>A0A6J7EKB3_9ZZZZ</name>
<dbReference type="Gene3D" id="3.30.1540.10">
    <property type="entry name" value="formyl-coa transferase, domain 3"/>
    <property type="match status" value="1"/>
</dbReference>
<dbReference type="InterPro" id="IPR003673">
    <property type="entry name" value="CoA-Trfase_fam_III"/>
</dbReference>
<evidence type="ECO:0000256" key="1">
    <source>
        <dbReference type="ARBA" id="ARBA00022679"/>
    </source>
</evidence>
<dbReference type="SUPFAM" id="SSF89796">
    <property type="entry name" value="CoA-transferase family III (CaiB/BaiF)"/>
    <property type="match status" value="1"/>
</dbReference>
<dbReference type="Gene3D" id="3.40.50.10540">
    <property type="entry name" value="Crotonobetainyl-coa:carnitine coa-transferase, domain 1"/>
    <property type="match status" value="1"/>
</dbReference>
<feature type="region of interest" description="Disordered" evidence="2">
    <location>
        <begin position="1"/>
        <end position="23"/>
    </location>
</feature>
<sequence>MAQGTHLGDESFPPAAERATSDGPLTGVRVLDFTRVLSGPHAARMLCDMGADVIKVEPPAGDLTRFANPRVGGLASYFIQQNAGKRNISLDMTKPRAVELLLGLIGQIDIVIENFRPGVMDRMGLGYAAIAAANPRAIYASITGYGSTGPWRNRRAYASVIGAETGFTKAQCDSHQGAGHPVEYVNDPHSHGDLYTSLECASGILAALYQRERTGRGQHVEVSMAQTMLYVNEHVHDHLWDGPVSPEWIRSFQPGDYPVLTVANGESVVISGHPGERGTFDRFVEAMESPDLLHDPRFASVSTRLEYLDELFDIIREWALTFPDAHSIESVLDRYELAMGALRSVREIADSEWAVQRNAIVEVPDRSGGVVRVPNAPWTFSDATTGVHGEPKYRGEDNASVLRELLGLGEADVAALHDAGVLSTRMPS</sequence>
<dbReference type="PANTHER" id="PTHR48207:SF3">
    <property type="entry name" value="SUCCINATE--HYDROXYMETHYLGLUTARATE COA-TRANSFERASE"/>
    <property type="match status" value="1"/>
</dbReference>
<gene>
    <name evidence="3" type="ORF">UFOPK3376_01642</name>
</gene>
<dbReference type="InterPro" id="IPR050483">
    <property type="entry name" value="CoA-transferase_III_domain"/>
</dbReference>
<dbReference type="Pfam" id="PF02515">
    <property type="entry name" value="CoA_transf_3"/>
    <property type="match status" value="1"/>
</dbReference>
<keyword evidence="1" id="KW-0808">Transferase</keyword>
<reference evidence="3" key="1">
    <citation type="submission" date="2020-05" db="EMBL/GenBank/DDBJ databases">
        <authorList>
            <person name="Chiriac C."/>
            <person name="Salcher M."/>
            <person name="Ghai R."/>
            <person name="Kavagutti S V."/>
        </authorList>
    </citation>
    <scope>NUCLEOTIDE SEQUENCE</scope>
</reference>
<proteinExistence type="predicted"/>
<evidence type="ECO:0000256" key="2">
    <source>
        <dbReference type="SAM" id="MobiDB-lite"/>
    </source>
</evidence>
<dbReference type="InterPro" id="IPR023606">
    <property type="entry name" value="CoA-Trfase_III_dom_1_sf"/>
</dbReference>
<dbReference type="EMBL" id="CAFBLP010000039">
    <property type="protein sequence ID" value="CAB4882148.1"/>
    <property type="molecule type" value="Genomic_DNA"/>
</dbReference>
<organism evidence="3">
    <name type="scientific">freshwater metagenome</name>
    <dbReference type="NCBI Taxonomy" id="449393"/>
    <lineage>
        <taxon>unclassified sequences</taxon>
        <taxon>metagenomes</taxon>
        <taxon>ecological metagenomes</taxon>
    </lineage>
</organism>
<accession>A0A6J7EKB3</accession>
<dbReference type="InterPro" id="IPR044855">
    <property type="entry name" value="CoA-Trfase_III_dom3_sf"/>
</dbReference>
<protein>
    <submittedName>
        <fullName evidence="3">Unannotated protein</fullName>
    </submittedName>
</protein>
<dbReference type="GO" id="GO:0008410">
    <property type="term" value="F:CoA-transferase activity"/>
    <property type="evidence" value="ECO:0007669"/>
    <property type="project" value="TreeGrafter"/>
</dbReference>
<dbReference type="PANTHER" id="PTHR48207">
    <property type="entry name" value="SUCCINATE--HYDROXYMETHYLGLUTARATE COA-TRANSFERASE"/>
    <property type="match status" value="1"/>
</dbReference>